<dbReference type="InterPro" id="IPR006059">
    <property type="entry name" value="SBP"/>
</dbReference>
<dbReference type="Proteomes" id="UP000199315">
    <property type="component" value="Unassembled WGS sequence"/>
</dbReference>
<keyword evidence="2" id="KW-0732">Signal</keyword>
<dbReference type="InterPro" id="IPR022627">
    <property type="entry name" value="DUF3502"/>
</dbReference>
<sequence>MKKNFLKKVLGVALSMTLVAGTLTGCGSGQETKETQEKTETEGGAGALDTSEEVELVMYVVSDRPAGQDAVDENLNKLLKEKLNCTLKINWIGWAEYSNKYPLLYSSGEAFDMAYSATWLNFASLANKGAFKSLDELWPAYAPKNFEKATDAAKMQATIDGHYYCVPTLLSTYNNYGLIYRTDIMEGTDWDGKMETFEDVEKYCDIVKATHPEMEPLDISASGPEWQNVFMFDQGMSYVTKGLNSLLYDPAEEKPQVKAVYDVEGLKGFLEMMTRWNEKGYFSKSALSDTDSGKTANGKAAIKIHNIDSYRDISAQHPEYKFAFSNFVKDIAHLPYTQDCMVISNTSKNPERALAFWDLVTSDQEVYNAFFYGIEGTSYELNDKGQFSITDPDLYTTSAMWAARTDGLNLEQVGTPDDYQTSIDQYESQIVDGKGNEKYTGFVFDTTAVETEVATCNNIYQQYFYPLVLGYTDIDSGLEEFEKQMKVAGIEKIQEEAQRQLDEYIAGLE</sequence>
<gene>
    <name evidence="4" type="ORF">SAMN05421730_100193</name>
</gene>
<protein>
    <submittedName>
        <fullName evidence="4">Putative aldouronate transport system substrate-binding protein</fullName>
    </submittedName>
</protein>
<evidence type="ECO:0000313" key="4">
    <source>
        <dbReference type="EMBL" id="SCP94849.1"/>
    </source>
</evidence>
<organism evidence="4 5">
    <name type="scientific">Anaerobium acetethylicum</name>
    <dbReference type="NCBI Taxonomy" id="1619234"/>
    <lineage>
        <taxon>Bacteria</taxon>
        <taxon>Bacillati</taxon>
        <taxon>Bacillota</taxon>
        <taxon>Clostridia</taxon>
        <taxon>Lachnospirales</taxon>
        <taxon>Lachnospiraceae</taxon>
        <taxon>Anaerobium</taxon>
    </lineage>
</organism>
<feature type="chain" id="PRO_5039112499" evidence="2">
    <location>
        <begin position="21"/>
        <end position="509"/>
    </location>
</feature>
<evidence type="ECO:0000259" key="3">
    <source>
        <dbReference type="Pfam" id="PF12010"/>
    </source>
</evidence>
<dbReference type="PANTHER" id="PTHR43649:SF17">
    <property type="entry name" value="ABC TRANSPORTER SOLUTE BINDING PROTEIN-SUGAR TRANSPORT"/>
    <property type="match status" value="1"/>
</dbReference>
<dbReference type="InterPro" id="IPR050490">
    <property type="entry name" value="Bact_solute-bd_prot1"/>
</dbReference>
<dbReference type="STRING" id="1619234.SAMN05421730_100193"/>
<dbReference type="SUPFAM" id="SSF53850">
    <property type="entry name" value="Periplasmic binding protein-like II"/>
    <property type="match status" value="1"/>
</dbReference>
<evidence type="ECO:0000256" key="2">
    <source>
        <dbReference type="SAM" id="SignalP"/>
    </source>
</evidence>
<dbReference type="Pfam" id="PF12010">
    <property type="entry name" value="DUF3502"/>
    <property type="match status" value="1"/>
</dbReference>
<dbReference type="EMBL" id="FMKA01000001">
    <property type="protein sequence ID" value="SCP94849.1"/>
    <property type="molecule type" value="Genomic_DNA"/>
</dbReference>
<dbReference type="Pfam" id="PF01547">
    <property type="entry name" value="SBP_bac_1"/>
    <property type="match status" value="1"/>
</dbReference>
<feature type="region of interest" description="Disordered" evidence="1">
    <location>
        <begin position="27"/>
        <end position="47"/>
    </location>
</feature>
<feature type="signal peptide" evidence="2">
    <location>
        <begin position="1"/>
        <end position="20"/>
    </location>
</feature>
<dbReference type="AlphaFoldDB" id="A0A1D3TNG3"/>
<dbReference type="PROSITE" id="PS51257">
    <property type="entry name" value="PROKAR_LIPOPROTEIN"/>
    <property type="match status" value="1"/>
</dbReference>
<keyword evidence="5" id="KW-1185">Reference proteome</keyword>
<proteinExistence type="predicted"/>
<feature type="compositionally biased region" description="Basic and acidic residues" evidence="1">
    <location>
        <begin position="31"/>
        <end position="41"/>
    </location>
</feature>
<evidence type="ECO:0000256" key="1">
    <source>
        <dbReference type="SAM" id="MobiDB-lite"/>
    </source>
</evidence>
<reference evidence="4 5" key="1">
    <citation type="submission" date="2016-09" db="EMBL/GenBank/DDBJ databases">
        <authorList>
            <person name="Capua I."/>
            <person name="De Benedictis P."/>
            <person name="Joannis T."/>
            <person name="Lombin L.H."/>
            <person name="Cattoli G."/>
        </authorList>
    </citation>
    <scope>NUCLEOTIDE SEQUENCE [LARGE SCALE GENOMIC DNA]</scope>
    <source>
        <strain evidence="4 5">GluBS11</strain>
    </source>
</reference>
<dbReference type="Gene3D" id="3.40.190.10">
    <property type="entry name" value="Periplasmic binding protein-like II"/>
    <property type="match status" value="1"/>
</dbReference>
<dbReference type="RefSeq" id="WP_091228579.1">
    <property type="nucleotide sequence ID" value="NZ_FMKA01000001.1"/>
</dbReference>
<dbReference type="PANTHER" id="PTHR43649">
    <property type="entry name" value="ARABINOSE-BINDING PROTEIN-RELATED"/>
    <property type="match status" value="1"/>
</dbReference>
<evidence type="ECO:0000313" key="5">
    <source>
        <dbReference type="Proteomes" id="UP000199315"/>
    </source>
</evidence>
<name>A0A1D3TNG3_9FIRM</name>
<dbReference type="OrthoDB" id="1988587at2"/>
<feature type="domain" description="DUF3502" evidence="3">
    <location>
        <begin position="439"/>
        <end position="506"/>
    </location>
</feature>
<accession>A0A1D3TNG3</accession>